<protein>
    <submittedName>
        <fullName evidence="2">Uncharacterized protein</fullName>
    </submittedName>
</protein>
<comment type="caution">
    <text evidence="2">The sequence shown here is derived from an EMBL/GenBank/DDBJ whole genome shotgun (WGS) entry which is preliminary data.</text>
</comment>
<dbReference type="AlphaFoldDB" id="A0A1F7U0C7"/>
<keyword evidence="1" id="KW-0472">Membrane</keyword>
<feature type="transmembrane region" description="Helical" evidence="1">
    <location>
        <begin position="56"/>
        <end position="82"/>
    </location>
</feature>
<accession>A0A1F7U0C7</accession>
<dbReference type="EMBL" id="MGDX01000016">
    <property type="protein sequence ID" value="OGL71224.1"/>
    <property type="molecule type" value="Genomic_DNA"/>
</dbReference>
<keyword evidence="1" id="KW-0812">Transmembrane</keyword>
<proteinExistence type="predicted"/>
<reference evidence="2 3" key="1">
    <citation type="journal article" date="2016" name="Nat. Commun.">
        <title>Thousands of microbial genomes shed light on interconnected biogeochemical processes in an aquifer system.</title>
        <authorList>
            <person name="Anantharaman K."/>
            <person name="Brown C.T."/>
            <person name="Hug L.A."/>
            <person name="Sharon I."/>
            <person name="Castelle C.J."/>
            <person name="Probst A.J."/>
            <person name="Thomas B.C."/>
            <person name="Singh A."/>
            <person name="Wilkins M.J."/>
            <person name="Karaoz U."/>
            <person name="Brodie E.L."/>
            <person name="Williams K.H."/>
            <person name="Hubbard S.S."/>
            <person name="Banfield J.F."/>
        </authorList>
    </citation>
    <scope>NUCLEOTIDE SEQUENCE [LARGE SCALE GENOMIC DNA]</scope>
</reference>
<evidence type="ECO:0000313" key="2">
    <source>
        <dbReference type="EMBL" id="OGL71224.1"/>
    </source>
</evidence>
<gene>
    <name evidence="2" type="ORF">A3C17_03680</name>
</gene>
<keyword evidence="1" id="KW-1133">Transmembrane helix</keyword>
<dbReference type="STRING" id="1802389.A3C17_03680"/>
<feature type="transmembrane region" description="Helical" evidence="1">
    <location>
        <begin position="7"/>
        <end position="29"/>
    </location>
</feature>
<evidence type="ECO:0000313" key="3">
    <source>
        <dbReference type="Proteomes" id="UP000177097"/>
    </source>
</evidence>
<name>A0A1F7U0C7_9BACT</name>
<sequence length="84" mass="9316">MTKKQRILLWVLWPIALLALSLLLGYVLVPIAGTRASDQNSLRQLIGFDGINKALFLAWVLPLVISLLAAPLSWGYAIYIAIKK</sequence>
<evidence type="ECO:0000256" key="1">
    <source>
        <dbReference type="SAM" id="Phobius"/>
    </source>
</evidence>
<organism evidence="2 3">
    <name type="scientific">Candidatus Uhrbacteria bacterium RIFCSPHIGHO2_02_FULL_53_13</name>
    <dbReference type="NCBI Taxonomy" id="1802389"/>
    <lineage>
        <taxon>Bacteria</taxon>
        <taxon>Candidatus Uhriibacteriota</taxon>
    </lineage>
</organism>
<dbReference type="Proteomes" id="UP000177097">
    <property type="component" value="Unassembled WGS sequence"/>
</dbReference>